<gene>
    <name evidence="2" type="ORF">THAOC_24319</name>
</gene>
<organism evidence="2 3">
    <name type="scientific">Thalassiosira oceanica</name>
    <name type="common">Marine diatom</name>
    <dbReference type="NCBI Taxonomy" id="159749"/>
    <lineage>
        <taxon>Eukaryota</taxon>
        <taxon>Sar</taxon>
        <taxon>Stramenopiles</taxon>
        <taxon>Ochrophyta</taxon>
        <taxon>Bacillariophyta</taxon>
        <taxon>Coscinodiscophyceae</taxon>
        <taxon>Thalassiosirophycidae</taxon>
        <taxon>Thalassiosirales</taxon>
        <taxon>Thalassiosiraceae</taxon>
        <taxon>Thalassiosira</taxon>
    </lineage>
</organism>
<evidence type="ECO:0000313" key="3">
    <source>
        <dbReference type="Proteomes" id="UP000266841"/>
    </source>
</evidence>
<reference evidence="2 3" key="1">
    <citation type="journal article" date="2012" name="Genome Biol.">
        <title>Genome and low-iron response of an oceanic diatom adapted to chronic iron limitation.</title>
        <authorList>
            <person name="Lommer M."/>
            <person name="Specht M."/>
            <person name="Roy A.S."/>
            <person name="Kraemer L."/>
            <person name="Andreson R."/>
            <person name="Gutowska M.A."/>
            <person name="Wolf J."/>
            <person name="Bergner S.V."/>
            <person name="Schilhabel M.B."/>
            <person name="Klostermeier U.C."/>
            <person name="Beiko R.G."/>
            <person name="Rosenstiel P."/>
            <person name="Hippler M."/>
            <person name="Laroche J."/>
        </authorList>
    </citation>
    <scope>NUCLEOTIDE SEQUENCE [LARGE SCALE GENOMIC DNA]</scope>
    <source>
        <strain evidence="2 3">CCMP1005</strain>
    </source>
</reference>
<dbReference type="Proteomes" id="UP000266841">
    <property type="component" value="Unassembled WGS sequence"/>
</dbReference>
<protein>
    <submittedName>
        <fullName evidence="2">Uncharacterized protein</fullName>
    </submittedName>
</protein>
<feature type="region of interest" description="Disordered" evidence="1">
    <location>
        <begin position="57"/>
        <end position="79"/>
    </location>
</feature>
<proteinExistence type="predicted"/>
<evidence type="ECO:0000256" key="1">
    <source>
        <dbReference type="SAM" id="MobiDB-lite"/>
    </source>
</evidence>
<sequence length="316" mass="32899">MNTTDDNLIFHTAEREDRCMISMCQAGGLDCSEFAEQLGAATRVEVALGVHDPGGGTVRRGLAASPSVPRREMGTLHDGSRHRPCAVLAAGEAAVSPRGSLIAMSPANAGDRHALPAVLPGGSSYDTSHSRVVDVVSCGWRLVKMASGRRASEPWADRFPSDNIKPAQANLCPPGPPLWCGPLRRLFAHLRAEGSPTAERPSTRPREKPTLVGWRTSNPSRPAAAPPPRPSRLYPAVAPVQGAVRPRSGVERAGPVTPPSTAPGGGEPVGHSAASVLLPCEGVRPFPLPRGMATGGKGGPQNLTGLLPWICPAGLA</sequence>
<comment type="caution">
    <text evidence="2">The sequence shown here is derived from an EMBL/GenBank/DDBJ whole genome shotgun (WGS) entry which is preliminary data.</text>
</comment>
<feature type="non-terminal residue" evidence="2">
    <location>
        <position position="316"/>
    </location>
</feature>
<keyword evidence="3" id="KW-1185">Reference proteome</keyword>
<name>K0RU17_THAOC</name>
<dbReference type="AlphaFoldDB" id="K0RU17"/>
<accession>K0RU17</accession>
<feature type="compositionally biased region" description="Basic and acidic residues" evidence="1">
    <location>
        <begin position="69"/>
        <end position="79"/>
    </location>
</feature>
<feature type="region of interest" description="Disordered" evidence="1">
    <location>
        <begin position="193"/>
        <end position="269"/>
    </location>
</feature>
<dbReference type="EMBL" id="AGNL01032966">
    <property type="protein sequence ID" value="EJK55889.1"/>
    <property type="molecule type" value="Genomic_DNA"/>
</dbReference>
<evidence type="ECO:0000313" key="2">
    <source>
        <dbReference type="EMBL" id="EJK55889.1"/>
    </source>
</evidence>